<dbReference type="Proteomes" id="UP001596052">
    <property type="component" value="Unassembled WGS sequence"/>
</dbReference>
<dbReference type="EMBL" id="JBHSMQ010000001">
    <property type="protein sequence ID" value="MFC5453938.1"/>
    <property type="molecule type" value="Genomic_DNA"/>
</dbReference>
<accession>A0ABW0KMG3</accession>
<evidence type="ECO:0000313" key="1">
    <source>
        <dbReference type="EMBL" id="MFC5453938.1"/>
    </source>
</evidence>
<evidence type="ECO:0008006" key="3">
    <source>
        <dbReference type="Google" id="ProtNLM"/>
    </source>
</evidence>
<dbReference type="RefSeq" id="WP_377163504.1">
    <property type="nucleotide sequence ID" value="NZ_JBHSMQ010000001.1"/>
</dbReference>
<protein>
    <recommendedName>
        <fullName evidence="3">Glycosyl transferase family 2</fullName>
    </recommendedName>
</protein>
<name>A0ABW0KMG3_9BACT</name>
<organism evidence="1 2">
    <name type="scientific">Prosthecobacter fluviatilis</name>
    <dbReference type="NCBI Taxonomy" id="445931"/>
    <lineage>
        <taxon>Bacteria</taxon>
        <taxon>Pseudomonadati</taxon>
        <taxon>Verrucomicrobiota</taxon>
        <taxon>Verrucomicrobiia</taxon>
        <taxon>Verrucomicrobiales</taxon>
        <taxon>Verrucomicrobiaceae</taxon>
        <taxon>Prosthecobacter</taxon>
    </lineage>
</organism>
<dbReference type="PROSITE" id="PS51257">
    <property type="entry name" value="PROKAR_LIPOPROTEIN"/>
    <property type="match status" value="1"/>
</dbReference>
<sequence length="273" mass="31112">MPSKPNTQNVATVISSCDAYSDLWPVFFHFFFKHWPESPFPIYLISNRRHYKDPRVITVTVGEDKSWSDNLITALQSIKEENLFVWLDDFLVDRKIDTAEMLSCVEQLDQVGGKYLALDQFGDLGAPVEDGWLRQIEGGNLRAGLNLSLWKKAFLSQILAPNCSIWAAESRLRKLNREGEQGLYYMKNEAPEVVSYVEAVKGQFWKPQGVAYLREQGVKANLKRRPFPPQGNNFVAKFFRSCYKRRMKAQSAKEVRAALDGKGLEVLPLQGAS</sequence>
<proteinExistence type="predicted"/>
<reference evidence="2" key="1">
    <citation type="journal article" date="2019" name="Int. J. Syst. Evol. Microbiol.">
        <title>The Global Catalogue of Microorganisms (GCM) 10K type strain sequencing project: providing services to taxonomists for standard genome sequencing and annotation.</title>
        <authorList>
            <consortium name="The Broad Institute Genomics Platform"/>
            <consortium name="The Broad Institute Genome Sequencing Center for Infectious Disease"/>
            <person name="Wu L."/>
            <person name="Ma J."/>
        </authorList>
    </citation>
    <scope>NUCLEOTIDE SEQUENCE [LARGE SCALE GENOMIC DNA]</scope>
    <source>
        <strain evidence="2">CGMCC 4.1469</strain>
    </source>
</reference>
<evidence type="ECO:0000313" key="2">
    <source>
        <dbReference type="Proteomes" id="UP001596052"/>
    </source>
</evidence>
<keyword evidence="2" id="KW-1185">Reference proteome</keyword>
<gene>
    <name evidence="1" type="ORF">ACFQDI_03635</name>
</gene>
<comment type="caution">
    <text evidence="1">The sequence shown here is derived from an EMBL/GenBank/DDBJ whole genome shotgun (WGS) entry which is preliminary data.</text>
</comment>